<sequence length="77" mass="8439">MRWSDSAKGFAVVLVVTVAGYLSTTYVDHRFAALEVSSDATTSPPPTSSACVGEDGRWRNWPWANVPMLSPACRHDR</sequence>
<keyword evidence="2" id="KW-1185">Reference proteome</keyword>
<accession>A0ABY3R7C4</accession>
<dbReference type="Proteomes" id="UP001431010">
    <property type="component" value="Chromosome"/>
</dbReference>
<proteinExistence type="predicted"/>
<dbReference type="EMBL" id="CP088156">
    <property type="protein sequence ID" value="UFZ03058.1"/>
    <property type="molecule type" value="Genomic_DNA"/>
</dbReference>
<name>A0ABY3R7C4_9BRAD</name>
<organism evidence="1 2">
    <name type="scientific">Bradyrhizobium ontarionense</name>
    <dbReference type="NCBI Taxonomy" id="2898149"/>
    <lineage>
        <taxon>Bacteria</taxon>
        <taxon>Pseudomonadati</taxon>
        <taxon>Pseudomonadota</taxon>
        <taxon>Alphaproteobacteria</taxon>
        <taxon>Hyphomicrobiales</taxon>
        <taxon>Nitrobacteraceae</taxon>
        <taxon>Bradyrhizobium</taxon>
    </lineage>
</organism>
<evidence type="ECO:0008006" key="3">
    <source>
        <dbReference type="Google" id="ProtNLM"/>
    </source>
</evidence>
<evidence type="ECO:0000313" key="1">
    <source>
        <dbReference type="EMBL" id="UFZ03058.1"/>
    </source>
</evidence>
<gene>
    <name evidence="1" type="ORF">LQG66_27990</name>
</gene>
<reference evidence="1" key="1">
    <citation type="journal article" date="2024" name="Antonie Van Leeuwenhoek">
        <title>Bradyrhizobium ontarionense sp. nov., a novel bacterial symbiont isolated from Aeschynomene indica (Indian jointvetch), harbours photosynthesis, nitrogen fixation and nitrous oxide (N2O) reductase genes.</title>
        <authorList>
            <person name="Bromfield E.S.P."/>
            <person name="Cloutier S."/>
        </authorList>
    </citation>
    <scope>NUCLEOTIDE SEQUENCE</scope>
    <source>
        <strain evidence="1">A19</strain>
    </source>
</reference>
<protein>
    <recommendedName>
        <fullName evidence="3">Secreted protein</fullName>
    </recommendedName>
</protein>
<evidence type="ECO:0000313" key="2">
    <source>
        <dbReference type="Proteomes" id="UP001431010"/>
    </source>
</evidence>